<reference evidence="2" key="1">
    <citation type="submission" date="2020-04" db="EMBL/GenBank/DDBJ databases">
        <authorList>
            <person name="Chiriac C."/>
            <person name="Salcher M."/>
            <person name="Ghai R."/>
            <person name="Kavagutti S V."/>
        </authorList>
    </citation>
    <scope>NUCLEOTIDE SEQUENCE</scope>
</reference>
<evidence type="ECO:0000313" key="2">
    <source>
        <dbReference type="EMBL" id="CAB4142950.1"/>
    </source>
</evidence>
<accession>A0A6J5MD39</accession>
<sequence>MYSDNQVDQDLIKQEVEKQLKNLGVLGDEDQRQPEPIKMRLGDKDYSFANMEEAQNAINQAFTSVAQNQATLLQQIEDAQAAQRTSGDDKSPQFDKDKFLQLIANDPVEAFNYVDTIRYGEARVPDYVKQNLERIPQLEQTITAYRFTQAHPEFANTDANANVLRAIGQKLNIPIHTYEGLEAAYSVAQSYNVLTPAQKTESQQQNIEPSSRFGAQQQQVNTPPAISRGGNALPDADVENYLETLSNEQLRALLAR</sequence>
<organism evidence="2">
    <name type="scientific">uncultured Caudovirales phage</name>
    <dbReference type="NCBI Taxonomy" id="2100421"/>
    <lineage>
        <taxon>Viruses</taxon>
        <taxon>Duplodnaviria</taxon>
        <taxon>Heunggongvirae</taxon>
        <taxon>Uroviricota</taxon>
        <taxon>Caudoviricetes</taxon>
        <taxon>Peduoviridae</taxon>
        <taxon>Maltschvirus</taxon>
        <taxon>Maltschvirus maltsch</taxon>
    </lineage>
</organism>
<gene>
    <name evidence="2" type="ORF">UFOVP434_54</name>
</gene>
<evidence type="ECO:0000256" key="1">
    <source>
        <dbReference type="SAM" id="MobiDB-lite"/>
    </source>
</evidence>
<protein>
    <submittedName>
        <fullName evidence="2">Uncharacterized protein</fullName>
    </submittedName>
</protein>
<dbReference type="EMBL" id="LR796415">
    <property type="protein sequence ID" value="CAB4142950.1"/>
    <property type="molecule type" value="Genomic_DNA"/>
</dbReference>
<name>A0A6J5MD39_9CAUD</name>
<feature type="region of interest" description="Disordered" evidence="1">
    <location>
        <begin position="199"/>
        <end position="234"/>
    </location>
</feature>
<feature type="compositionally biased region" description="Polar residues" evidence="1">
    <location>
        <begin position="199"/>
        <end position="224"/>
    </location>
</feature>
<proteinExistence type="predicted"/>